<feature type="transmembrane region" description="Helical" evidence="8">
    <location>
        <begin position="118"/>
        <end position="138"/>
    </location>
</feature>
<evidence type="ECO:0000313" key="11">
    <source>
        <dbReference type="Proteomes" id="UP000327000"/>
    </source>
</evidence>
<reference evidence="10 11" key="1">
    <citation type="journal article" date="2019" name="Microb. Cell Fact.">
        <title>Exploring novel herbicidin analogues by transcriptional regulator overexpression and MS/MS molecular networking.</title>
        <authorList>
            <person name="Shi Y."/>
            <person name="Gu R."/>
            <person name="Li Y."/>
            <person name="Wang X."/>
            <person name="Ren W."/>
            <person name="Li X."/>
            <person name="Wang L."/>
            <person name="Xie Y."/>
            <person name="Hong B."/>
        </authorList>
    </citation>
    <scope>NUCLEOTIDE SEQUENCE [LARGE SCALE GENOMIC DNA]</scope>
    <source>
        <strain evidence="10 11">US-43</strain>
    </source>
</reference>
<dbReference type="AlphaFoldDB" id="A0A5N5WEL9"/>
<protein>
    <recommendedName>
        <fullName evidence="9">Pycsar effector protein domain-containing protein</fullName>
    </recommendedName>
</protein>
<accession>A0A5N5WEL9</accession>
<name>A0A5N5WEL9_STRMB</name>
<keyword evidence="2" id="KW-1003">Cell membrane</keyword>
<keyword evidence="5 8" id="KW-1133">Transmembrane helix</keyword>
<evidence type="ECO:0000256" key="5">
    <source>
        <dbReference type="ARBA" id="ARBA00022989"/>
    </source>
</evidence>
<evidence type="ECO:0000256" key="7">
    <source>
        <dbReference type="ARBA" id="ARBA00023136"/>
    </source>
</evidence>
<evidence type="ECO:0000256" key="4">
    <source>
        <dbReference type="ARBA" id="ARBA00022741"/>
    </source>
</evidence>
<dbReference type="RefSeq" id="WP_152262696.1">
    <property type="nucleotide sequence ID" value="NZ_VOKX01000009.1"/>
</dbReference>
<comment type="caution">
    <text evidence="10">The sequence shown here is derived from an EMBL/GenBank/DDBJ whole genome shotgun (WGS) entry which is preliminary data.</text>
</comment>
<dbReference type="Pfam" id="PF18967">
    <property type="entry name" value="PycTM"/>
    <property type="match status" value="1"/>
</dbReference>
<dbReference type="InterPro" id="IPR043760">
    <property type="entry name" value="PycTM_dom"/>
</dbReference>
<feature type="domain" description="Pycsar effector protein" evidence="9">
    <location>
        <begin position="11"/>
        <end position="136"/>
    </location>
</feature>
<evidence type="ECO:0000313" key="10">
    <source>
        <dbReference type="EMBL" id="KAB7850157.1"/>
    </source>
</evidence>
<proteinExistence type="predicted"/>
<feature type="transmembrane region" description="Helical" evidence="8">
    <location>
        <begin position="25"/>
        <end position="42"/>
    </location>
</feature>
<keyword evidence="7 8" id="KW-0472">Membrane</keyword>
<evidence type="ECO:0000256" key="1">
    <source>
        <dbReference type="ARBA" id="ARBA00004236"/>
    </source>
</evidence>
<keyword evidence="11" id="KW-1185">Reference proteome</keyword>
<gene>
    <name evidence="10" type="ORF">FRZ00_06045</name>
</gene>
<keyword evidence="3 8" id="KW-0812">Transmembrane</keyword>
<evidence type="ECO:0000256" key="6">
    <source>
        <dbReference type="ARBA" id="ARBA00023118"/>
    </source>
</evidence>
<keyword evidence="4" id="KW-0547">Nucleotide-binding</keyword>
<evidence type="ECO:0000256" key="2">
    <source>
        <dbReference type="ARBA" id="ARBA00022475"/>
    </source>
</evidence>
<keyword evidence="6" id="KW-0051">Antiviral defense</keyword>
<evidence type="ECO:0000256" key="8">
    <source>
        <dbReference type="SAM" id="Phobius"/>
    </source>
</evidence>
<comment type="subcellular location">
    <subcellularLocation>
        <location evidence="1">Cell membrane</location>
    </subcellularLocation>
</comment>
<dbReference type="Proteomes" id="UP000327000">
    <property type="component" value="Unassembled WGS sequence"/>
</dbReference>
<dbReference type="EMBL" id="VOKX01000009">
    <property type="protein sequence ID" value="KAB7850157.1"/>
    <property type="molecule type" value="Genomic_DNA"/>
</dbReference>
<sequence>MTTTQTDAVHAATAILRAELQRADTLATLLSALTGSGLYALLGQAPGGGSAAVAHHLAAGALLLATVTLLAGVRPRLRGPGWPSWHRLDDHDLTLRITAPGWDEVRALQRLVRRKFGCIRLAVFLAALGVILLGAAHLSSVTW</sequence>
<evidence type="ECO:0000256" key="3">
    <source>
        <dbReference type="ARBA" id="ARBA00022692"/>
    </source>
</evidence>
<feature type="transmembrane region" description="Helical" evidence="8">
    <location>
        <begin position="54"/>
        <end position="73"/>
    </location>
</feature>
<evidence type="ECO:0000259" key="9">
    <source>
        <dbReference type="Pfam" id="PF18967"/>
    </source>
</evidence>
<organism evidence="10 11">
    <name type="scientific">Streptomyces mobaraensis</name>
    <name type="common">Streptoverticillium mobaraense</name>
    <dbReference type="NCBI Taxonomy" id="35621"/>
    <lineage>
        <taxon>Bacteria</taxon>
        <taxon>Bacillati</taxon>
        <taxon>Actinomycetota</taxon>
        <taxon>Actinomycetes</taxon>
        <taxon>Kitasatosporales</taxon>
        <taxon>Streptomycetaceae</taxon>
        <taxon>Streptomyces</taxon>
    </lineage>
</organism>